<accession>A0A2T9YHP6</accession>
<dbReference type="Gene3D" id="1.25.40.540">
    <property type="entry name" value="TAP42-like family"/>
    <property type="match status" value="1"/>
</dbReference>
<evidence type="ECO:0000313" key="3">
    <source>
        <dbReference type="Proteomes" id="UP000245383"/>
    </source>
</evidence>
<dbReference type="InterPro" id="IPR007304">
    <property type="entry name" value="TAP46-like"/>
</dbReference>
<feature type="compositionally biased region" description="Basic and acidic residues" evidence="1">
    <location>
        <begin position="379"/>
        <end position="394"/>
    </location>
</feature>
<dbReference type="PANTHER" id="PTHR10933:SF9">
    <property type="entry name" value="IMMUNOGLOBULIN-BINDING PROTEIN 1"/>
    <property type="match status" value="1"/>
</dbReference>
<dbReference type="Proteomes" id="UP000245383">
    <property type="component" value="Unassembled WGS sequence"/>
</dbReference>
<dbReference type="PANTHER" id="PTHR10933">
    <property type="entry name" value="IMMUNOGLOBULIN-BINDING PROTEIN 1"/>
    <property type="match status" value="1"/>
</dbReference>
<dbReference type="GO" id="GO:0051721">
    <property type="term" value="F:protein phosphatase 2A binding"/>
    <property type="evidence" value="ECO:0007669"/>
    <property type="project" value="TreeGrafter"/>
</dbReference>
<comment type="caution">
    <text evidence="2">The sequence shown here is derived from an EMBL/GenBank/DDBJ whole genome shotgun (WGS) entry which is preliminary data.</text>
</comment>
<dbReference type="STRING" id="133385.A0A2T9YHP6"/>
<dbReference type="GO" id="GO:0005829">
    <property type="term" value="C:cytosol"/>
    <property type="evidence" value="ECO:0007669"/>
    <property type="project" value="TreeGrafter"/>
</dbReference>
<gene>
    <name evidence="2" type="ORF">BB561_004180</name>
</gene>
<evidence type="ECO:0000313" key="2">
    <source>
        <dbReference type="EMBL" id="PVU91829.1"/>
    </source>
</evidence>
<keyword evidence="3" id="KW-1185">Reference proteome</keyword>
<dbReference type="GO" id="GO:0009966">
    <property type="term" value="P:regulation of signal transduction"/>
    <property type="evidence" value="ECO:0007669"/>
    <property type="project" value="InterPro"/>
</dbReference>
<evidence type="ECO:0000256" key="1">
    <source>
        <dbReference type="SAM" id="MobiDB-lite"/>
    </source>
</evidence>
<feature type="region of interest" description="Disordered" evidence="1">
    <location>
        <begin position="377"/>
        <end position="404"/>
    </location>
</feature>
<sequence>MSTDIQNMSLNGLYYNTKCLWTELQALDIPSNNSEYQAKLEKVLLLLDECKERCDKLALFSENETLSDVQTNTIEFLLIPSYQANALLKKEGDRIQIISKAKTLLMGFVEKCFSLEIPDSEDELYYKKSLTKAKSSAEKSRAEKIERYKAEKALKDKIHSIKNMLDSAPKNKPNKIEFSNQFLTDFTSGVRTINFSAGQTNNSSSNNIEDGENYEDDLDSDIVREHLILLIKLQVKLEIENIIMINNELELLENFIKYSKMNVTEKNQLPDLRAPNRQSIANKDIDWKLDTNLSSSRGGGSNSGRLLDSKGKPTKTFVITDQKIQTKKGVFQPGYSLPTKSIEQFIDEEFERGNVITGGGKEPPENILDEDDEDAVDAETMKQRKWDEFTDDVVKGSGNSSNRG</sequence>
<dbReference type="Pfam" id="PF04177">
    <property type="entry name" value="TAP42"/>
    <property type="match status" value="1"/>
</dbReference>
<organism evidence="2 3">
    <name type="scientific">Smittium simulii</name>
    <dbReference type="NCBI Taxonomy" id="133385"/>
    <lineage>
        <taxon>Eukaryota</taxon>
        <taxon>Fungi</taxon>
        <taxon>Fungi incertae sedis</taxon>
        <taxon>Zoopagomycota</taxon>
        <taxon>Kickxellomycotina</taxon>
        <taxon>Harpellomycetes</taxon>
        <taxon>Harpellales</taxon>
        <taxon>Legeriomycetaceae</taxon>
        <taxon>Smittium</taxon>
    </lineage>
</organism>
<dbReference type="EMBL" id="MBFR01000184">
    <property type="protein sequence ID" value="PVU91829.1"/>
    <property type="molecule type" value="Genomic_DNA"/>
</dbReference>
<feature type="region of interest" description="Disordered" evidence="1">
    <location>
        <begin position="291"/>
        <end position="311"/>
    </location>
</feature>
<protein>
    <recommendedName>
        <fullName evidence="4">TAP42-like protein</fullName>
    </recommendedName>
</protein>
<dbReference type="OrthoDB" id="10261753at2759"/>
<evidence type="ECO:0008006" key="4">
    <source>
        <dbReference type="Google" id="ProtNLM"/>
    </source>
</evidence>
<dbReference type="GO" id="GO:0035303">
    <property type="term" value="P:regulation of dephosphorylation"/>
    <property type="evidence" value="ECO:0007669"/>
    <property type="project" value="TreeGrafter"/>
</dbReference>
<dbReference type="InterPro" id="IPR038511">
    <property type="entry name" value="TAP42/TAP46-like_sf"/>
</dbReference>
<reference evidence="2 3" key="1">
    <citation type="journal article" date="2018" name="MBio">
        <title>Comparative Genomics Reveals the Core Gene Toolbox for the Fungus-Insect Symbiosis.</title>
        <authorList>
            <person name="Wang Y."/>
            <person name="Stata M."/>
            <person name="Wang W."/>
            <person name="Stajich J.E."/>
            <person name="White M.M."/>
            <person name="Moncalvo J.M."/>
        </authorList>
    </citation>
    <scope>NUCLEOTIDE SEQUENCE [LARGE SCALE GENOMIC DNA]</scope>
    <source>
        <strain evidence="2 3">SWE-8-4</strain>
    </source>
</reference>
<dbReference type="AlphaFoldDB" id="A0A2T9YHP6"/>
<proteinExistence type="predicted"/>
<name>A0A2T9YHP6_9FUNG</name>